<keyword evidence="2" id="KW-0548">Nucleotidyltransferase</keyword>
<evidence type="ECO:0000313" key="10">
    <source>
        <dbReference type="Proteomes" id="UP001292094"/>
    </source>
</evidence>
<dbReference type="InterPro" id="IPR050951">
    <property type="entry name" value="Retrovirus_Pol_polyprotein"/>
</dbReference>
<proteinExistence type="predicted"/>
<feature type="domain" description="Reverse transcriptase RNase H-like" evidence="7">
    <location>
        <begin position="112"/>
        <end position="215"/>
    </location>
</feature>
<dbReference type="FunFam" id="3.30.70.270:FF:000026">
    <property type="entry name" value="Transposon Ty3-G Gag-Pol polyprotein"/>
    <property type="match status" value="1"/>
</dbReference>
<dbReference type="Pfam" id="PF17917">
    <property type="entry name" value="RT_RNaseH"/>
    <property type="match status" value="1"/>
</dbReference>
<evidence type="ECO:0000256" key="2">
    <source>
        <dbReference type="ARBA" id="ARBA00022695"/>
    </source>
</evidence>
<dbReference type="InterPro" id="IPR041373">
    <property type="entry name" value="RT_RNaseH"/>
</dbReference>
<dbReference type="AlphaFoldDB" id="A0AAE1UIN0"/>
<dbReference type="FunFam" id="3.10.20.370:FF:000001">
    <property type="entry name" value="Retrovirus-related Pol polyprotein from transposon 17.6-like protein"/>
    <property type="match status" value="1"/>
</dbReference>
<dbReference type="EMBL" id="JAWZYT010000298">
    <property type="protein sequence ID" value="KAK4325113.1"/>
    <property type="molecule type" value="Genomic_DNA"/>
</dbReference>
<dbReference type="GO" id="GO:0016787">
    <property type="term" value="F:hydrolase activity"/>
    <property type="evidence" value="ECO:0007669"/>
    <property type="project" value="UniProtKB-KW"/>
</dbReference>
<evidence type="ECO:0000313" key="8">
    <source>
        <dbReference type="EMBL" id="KAK4325112.1"/>
    </source>
</evidence>
<keyword evidence="3" id="KW-0540">Nuclease</keyword>
<dbReference type="PANTHER" id="PTHR37984">
    <property type="entry name" value="PROTEIN CBG26694"/>
    <property type="match status" value="1"/>
</dbReference>
<dbReference type="Proteomes" id="UP001292094">
    <property type="component" value="Unassembled WGS sequence"/>
</dbReference>
<name>A0AAE1UIN0_9EUCA</name>
<protein>
    <recommendedName>
        <fullName evidence="7">Reverse transcriptase RNase H-like domain-containing protein</fullName>
    </recommendedName>
</protein>
<dbReference type="InterPro" id="IPR043502">
    <property type="entry name" value="DNA/RNA_pol_sf"/>
</dbReference>
<dbReference type="CDD" id="cd09274">
    <property type="entry name" value="RNase_HI_RT_Ty3"/>
    <property type="match status" value="1"/>
</dbReference>
<reference evidence="8" key="1">
    <citation type="submission" date="2023-11" db="EMBL/GenBank/DDBJ databases">
        <title>Genome assemblies of two species of porcelain crab, Petrolisthes cinctipes and Petrolisthes manimaculis (Anomura: Porcellanidae).</title>
        <authorList>
            <person name="Angst P."/>
        </authorList>
    </citation>
    <scope>NUCLEOTIDE SEQUENCE</scope>
    <source>
        <strain evidence="8">PB745_02</strain>
        <tissue evidence="8">Gill</tissue>
    </source>
</reference>
<keyword evidence="1" id="KW-0808">Transferase</keyword>
<evidence type="ECO:0000256" key="4">
    <source>
        <dbReference type="ARBA" id="ARBA00022759"/>
    </source>
</evidence>
<dbReference type="GO" id="GO:0004519">
    <property type="term" value="F:endonuclease activity"/>
    <property type="evidence" value="ECO:0007669"/>
    <property type="project" value="UniProtKB-KW"/>
</dbReference>
<dbReference type="Gene3D" id="3.10.20.370">
    <property type="match status" value="1"/>
</dbReference>
<sequence length="243" mass="27834">MTVKPSKCELFQQEVQFLGHTVGGGRCGCQNAKIQKIKDASRPTTKKQVRSFLGLAGYYRKFIPNFSIIALPLSELLRKNAPNKISWGSEQEEAFVSLKNLLCKEPILQLPDNQRPYILRTDASQYGIGAVLFQEKDGEIFPVAYHSRKMKPAEINYSTVEKELLAVVEGIKKYYYYLYGDKFVLETDHMPLESLRTSKNANARLMRWALYLQQFDFTVRYIKGSVNVGADLMSRLLEEEISE</sequence>
<evidence type="ECO:0000256" key="1">
    <source>
        <dbReference type="ARBA" id="ARBA00022679"/>
    </source>
</evidence>
<dbReference type="EMBL" id="JAWZYT010000298">
    <property type="protein sequence ID" value="KAK4325112.1"/>
    <property type="molecule type" value="Genomic_DNA"/>
</dbReference>
<evidence type="ECO:0000313" key="9">
    <source>
        <dbReference type="EMBL" id="KAK4325113.1"/>
    </source>
</evidence>
<organism evidence="8 10">
    <name type="scientific">Petrolisthes manimaculis</name>
    <dbReference type="NCBI Taxonomy" id="1843537"/>
    <lineage>
        <taxon>Eukaryota</taxon>
        <taxon>Metazoa</taxon>
        <taxon>Ecdysozoa</taxon>
        <taxon>Arthropoda</taxon>
        <taxon>Crustacea</taxon>
        <taxon>Multicrustacea</taxon>
        <taxon>Malacostraca</taxon>
        <taxon>Eumalacostraca</taxon>
        <taxon>Eucarida</taxon>
        <taxon>Decapoda</taxon>
        <taxon>Pleocyemata</taxon>
        <taxon>Anomura</taxon>
        <taxon>Galatheoidea</taxon>
        <taxon>Porcellanidae</taxon>
        <taxon>Petrolisthes</taxon>
    </lineage>
</organism>
<accession>A0AAE1UIN0</accession>
<evidence type="ECO:0000256" key="6">
    <source>
        <dbReference type="ARBA" id="ARBA00022918"/>
    </source>
</evidence>
<dbReference type="PANTHER" id="PTHR37984:SF5">
    <property type="entry name" value="PROTEIN NYNRIN-LIKE"/>
    <property type="match status" value="1"/>
</dbReference>
<keyword evidence="5" id="KW-0378">Hydrolase</keyword>
<keyword evidence="6" id="KW-0695">RNA-directed DNA polymerase</keyword>
<evidence type="ECO:0000256" key="3">
    <source>
        <dbReference type="ARBA" id="ARBA00022722"/>
    </source>
</evidence>
<gene>
    <name evidence="8" type="ORF">Pmani_004267</name>
    <name evidence="9" type="ORF">Pmani_004268</name>
</gene>
<keyword evidence="10" id="KW-1185">Reference proteome</keyword>
<dbReference type="SUPFAM" id="SSF56672">
    <property type="entry name" value="DNA/RNA polymerases"/>
    <property type="match status" value="1"/>
</dbReference>
<comment type="caution">
    <text evidence="8">The sequence shown here is derived from an EMBL/GenBank/DDBJ whole genome shotgun (WGS) entry which is preliminary data.</text>
</comment>
<dbReference type="Gene3D" id="3.30.70.270">
    <property type="match status" value="1"/>
</dbReference>
<dbReference type="GO" id="GO:0003964">
    <property type="term" value="F:RNA-directed DNA polymerase activity"/>
    <property type="evidence" value="ECO:0007669"/>
    <property type="project" value="UniProtKB-KW"/>
</dbReference>
<evidence type="ECO:0000256" key="5">
    <source>
        <dbReference type="ARBA" id="ARBA00022801"/>
    </source>
</evidence>
<evidence type="ECO:0000259" key="7">
    <source>
        <dbReference type="Pfam" id="PF17917"/>
    </source>
</evidence>
<dbReference type="InterPro" id="IPR043128">
    <property type="entry name" value="Rev_trsase/Diguanyl_cyclase"/>
</dbReference>
<keyword evidence="4" id="KW-0255">Endonuclease</keyword>